<feature type="binding site" evidence="7 10">
    <location>
        <position position="52"/>
    </location>
    <ligand>
        <name>Mg(2+)</name>
        <dbReference type="ChEBI" id="CHEBI:18420"/>
    </ligand>
</feature>
<dbReference type="Proteomes" id="UP000182108">
    <property type="component" value="Unassembled WGS sequence"/>
</dbReference>
<comment type="subcellular location">
    <subcellularLocation>
        <location evidence="7">Cytoplasm</location>
    </subcellularLocation>
</comment>
<comment type="function">
    <text evidence="6 7">Catalyzes the reversible reaction in which hydroxymethyl group from 5,10-methylenetetrahydrofolate is transferred onto alpha-ketoisovalerate to form ketopantoate.</text>
</comment>
<dbReference type="NCBIfam" id="TIGR00222">
    <property type="entry name" value="panB"/>
    <property type="match status" value="1"/>
</dbReference>
<dbReference type="OrthoDB" id="5291504at2"/>
<feature type="binding site" evidence="7 9">
    <location>
        <position position="120"/>
    </location>
    <ligand>
        <name>3-methyl-2-oxobutanoate</name>
        <dbReference type="ChEBI" id="CHEBI:11851"/>
    </ligand>
</feature>
<evidence type="ECO:0000256" key="7">
    <source>
        <dbReference type="HAMAP-Rule" id="MF_00156"/>
    </source>
</evidence>
<organism evidence="11 12">
    <name type="scientific">Tepidiphilus thermophilus</name>
    <dbReference type="NCBI Taxonomy" id="876478"/>
    <lineage>
        <taxon>Bacteria</taxon>
        <taxon>Pseudomonadati</taxon>
        <taxon>Pseudomonadota</taxon>
        <taxon>Hydrogenophilia</taxon>
        <taxon>Hydrogenophilales</taxon>
        <taxon>Hydrogenophilaceae</taxon>
        <taxon>Tepidiphilus</taxon>
    </lineage>
</organism>
<dbReference type="GO" id="GO:0003864">
    <property type="term" value="F:3-methyl-2-oxobutanoate hydroxymethyltransferase activity"/>
    <property type="evidence" value="ECO:0007669"/>
    <property type="project" value="UniProtKB-UniRule"/>
</dbReference>
<feature type="binding site" evidence="7 10">
    <location>
        <position position="91"/>
    </location>
    <ligand>
        <name>Mg(2+)</name>
        <dbReference type="ChEBI" id="CHEBI:18420"/>
    </ligand>
</feature>
<evidence type="ECO:0000256" key="3">
    <source>
        <dbReference type="ARBA" id="ARBA00011424"/>
    </source>
</evidence>
<dbReference type="PIRSF" id="PIRSF000388">
    <property type="entry name" value="Pantoate_hydroxy_MeTrfase"/>
    <property type="match status" value="1"/>
</dbReference>
<accession>A0A0K6IQG6</accession>
<dbReference type="GO" id="GO:0015940">
    <property type="term" value="P:pantothenate biosynthetic process"/>
    <property type="evidence" value="ECO:0007669"/>
    <property type="project" value="UniProtKB-UniRule"/>
</dbReference>
<evidence type="ECO:0000313" key="12">
    <source>
        <dbReference type="Proteomes" id="UP000182108"/>
    </source>
</evidence>
<comment type="subunit">
    <text evidence="3 7">Homodecamer; pentamer of dimers.</text>
</comment>
<dbReference type="SUPFAM" id="SSF51621">
    <property type="entry name" value="Phosphoenolpyruvate/pyruvate domain"/>
    <property type="match status" value="1"/>
</dbReference>
<comment type="similarity">
    <text evidence="2 7">Belongs to the PanB family.</text>
</comment>
<dbReference type="Pfam" id="PF02548">
    <property type="entry name" value="Pantoate_transf"/>
    <property type="match status" value="1"/>
</dbReference>
<dbReference type="HAMAP" id="MF_00156">
    <property type="entry name" value="PanB"/>
    <property type="match status" value="1"/>
</dbReference>
<keyword evidence="4 7" id="KW-0566">Pantothenate biosynthesis</keyword>
<feature type="binding site" evidence="7 10">
    <location>
        <position position="122"/>
    </location>
    <ligand>
        <name>Mg(2+)</name>
        <dbReference type="ChEBI" id="CHEBI:18420"/>
    </ligand>
</feature>
<protein>
    <recommendedName>
        <fullName evidence="7">3-methyl-2-oxobutanoate hydroxymethyltransferase</fullName>
        <ecNumber evidence="7">2.1.2.11</ecNumber>
    </recommendedName>
    <alternativeName>
        <fullName evidence="7">Ketopantoate hydroxymethyltransferase</fullName>
        <shortName evidence="7">KPHMT</shortName>
    </alternativeName>
</protein>
<keyword evidence="12" id="KW-1185">Reference proteome</keyword>
<feature type="binding site" evidence="7 9">
    <location>
        <begin position="52"/>
        <end position="53"/>
    </location>
    <ligand>
        <name>3-methyl-2-oxobutanoate</name>
        <dbReference type="ChEBI" id="CHEBI:11851"/>
    </ligand>
</feature>
<evidence type="ECO:0000256" key="9">
    <source>
        <dbReference type="PIRSR" id="PIRSR000388-2"/>
    </source>
</evidence>
<dbReference type="FunFam" id="3.20.20.60:FF:000003">
    <property type="entry name" value="3-methyl-2-oxobutanoate hydroxymethyltransferase"/>
    <property type="match status" value="1"/>
</dbReference>
<evidence type="ECO:0000256" key="1">
    <source>
        <dbReference type="ARBA" id="ARBA00005033"/>
    </source>
</evidence>
<keyword evidence="7 10" id="KW-0460">Magnesium</keyword>
<dbReference type="GO" id="GO:0005737">
    <property type="term" value="C:cytoplasm"/>
    <property type="evidence" value="ECO:0007669"/>
    <property type="project" value="UniProtKB-SubCell"/>
</dbReference>
<feature type="binding site" evidence="7 9">
    <location>
        <position position="91"/>
    </location>
    <ligand>
        <name>3-methyl-2-oxobutanoate</name>
        <dbReference type="ChEBI" id="CHEBI:11851"/>
    </ligand>
</feature>
<keyword evidence="7 10" id="KW-0479">Metal-binding</keyword>
<keyword evidence="7" id="KW-0963">Cytoplasm</keyword>
<evidence type="ECO:0000313" key="11">
    <source>
        <dbReference type="EMBL" id="CUB05334.1"/>
    </source>
</evidence>
<dbReference type="GO" id="GO:0000287">
    <property type="term" value="F:magnesium ion binding"/>
    <property type="evidence" value="ECO:0007669"/>
    <property type="project" value="TreeGrafter"/>
</dbReference>
<evidence type="ECO:0000256" key="6">
    <source>
        <dbReference type="ARBA" id="ARBA00056497"/>
    </source>
</evidence>
<dbReference type="RefSeq" id="WP_055422682.1">
    <property type="nucleotide sequence ID" value="NZ_CYHH01000001.1"/>
</dbReference>
<feature type="active site" description="Proton acceptor" evidence="7 8">
    <location>
        <position position="189"/>
    </location>
</feature>
<proteinExistence type="inferred from homology"/>
<gene>
    <name evidence="7" type="primary">panB</name>
    <name evidence="11" type="ORF">Ga0061068_101320</name>
</gene>
<dbReference type="UniPathway" id="UPA00028">
    <property type="reaction ID" value="UER00003"/>
</dbReference>
<dbReference type="AlphaFoldDB" id="A0A0K6IQG6"/>
<dbReference type="CDD" id="cd06557">
    <property type="entry name" value="KPHMT-like"/>
    <property type="match status" value="1"/>
</dbReference>
<evidence type="ECO:0000256" key="4">
    <source>
        <dbReference type="ARBA" id="ARBA00022655"/>
    </source>
</evidence>
<name>A0A0K6IQG6_9PROT</name>
<dbReference type="EC" id="2.1.2.11" evidence="7"/>
<dbReference type="EMBL" id="CYHH01000001">
    <property type="protein sequence ID" value="CUB05334.1"/>
    <property type="molecule type" value="Genomic_DNA"/>
</dbReference>
<evidence type="ECO:0000256" key="2">
    <source>
        <dbReference type="ARBA" id="ARBA00008676"/>
    </source>
</evidence>
<dbReference type="PANTHER" id="PTHR20881">
    <property type="entry name" value="3-METHYL-2-OXOBUTANOATE HYDROXYMETHYLTRANSFERASE"/>
    <property type="match status" value="1"/>
</dbReference>
<evidence type="ECO:0000256" key="5">
    <source>
        <dbReference type="ARBA" id="ARBA00022679"/>
    </source>
</evidence>
<sequence>MSAQPLDDKPVTLTRLAEMRAAGEKIAMLTCYDASFATLLERAGVDVLLVGDSLGNVVQGQKSTLPVTMAHMVYHTECVARGARRAFVVTDLPFASYQESPQQALRNAAALMAAGAQMVKLEGGQVMAETVRFLVERGIPVCGHIGLTPQAVHQLGGYRVQGRSEEDARRLLEDALALEEAGATLLVIEMAPRTLGAEISAKLSRTATIGIGAGPECHGQVLVLHDMLGIYPGRKARFVKNFLTGRDSVEEAVRAYVREVKEGTFPAPEHCY</sequence>
<comment type="catalytic activity">
    <reaction evidence="7">
        <text>(6R)-5,10-methylene-5,6,7,8-tetrahydrofolate + 3-methyl-2-oxobutanoate + H2O = 2-dehydropantoate + (6S)-5,6,7,8-tetrahydrofolate</text>
        <dbReference type="Rhea" id="RHEA:11824"/>
        <dbReference type="ChEBI" id="CHEBI:11561"/>
        <dbReference type="ChEBI" id="CHEBI:11851"/>
        <dbReference type="ChEBI" id="CHEBI:15377"/>
        <dbReference type="ChEBI" id="CHEBI:15636"/>
        <dbReference type="ChEBI" id="CHEBI:57453"/>
        <dbReference type="EC" id="2.1.2.11"/>
    </reaction>
</comment>
<comment type="cofactor">
    <cofactor evidence="7 10">
        <name>Mg(2+)</name>
        <dbReference type="ChEBI" id="CHEBI:18420"/>
    </cofactor>
    <text evidence="7 10">Binds 1 Mg(2+) ion per subunit.</text>
</comment>
<dbReference type="InterPro" id="IPR015813">
    <property type="entry name" value="Pyrv/PenolPyrv_kinase-like_dom"/>
</dbReference>
<keyword evidence="11" id="KW-0489">Methyltransferase</keyword>
<comment type="pathway">
    <text evidence="1 7">Cofactor biosynthesis; (R)-pantothenate biosynthesis; (R)-pantoate from 3-methyl-2-oxobutanoate: step 1/2.</text>
</comment>
<evidence type="ECO:0000256" key="8">
    <source>
        <dbReference type="PIRSR" id="PIRSR000388-1"/>
    </source>
</evidence>
<reference evidence="12" key="1">
    <citation type="submission" date="2015-08" db="EMBL/GenBank/DDBJ databases">
        <authorList>
            <person name="Babu N.S."/>
            <person name="Beckwith C.J."/>
            <person name="Beseler K.G."/>
            <person name="Brison A."/>
            <person name="Carone J.V."/>
            <person name="Caskin T.P."/>
            <person name="Diamond M."/>
            <person name="Durham M.E."/>
            <person name="Foxe J.M."/>
            <person name="Go M."/>
            <person name="Henderson B.A."/>
            <person name="Jones I.B."/>
            <person name="McGettigan J.A."/>
            <person name="Micheletti S.J."/>
            <person name="Nasrallah M.E."/>
            <person name="Ortiz D."/>
            <person name="Piller C.R."/>
            <person name="Privatt S.R."/>
            <person name="Schneider S.L."/>
            <person name="Sharp S."/>
            <person name="Smith T.C."/>
            <person name="Stanton J.D."/>
            <person name="Ullery H.E."/>
            <person name="Wilson R.J."/>
            <person name="Serrano M.G."/>
            <person name="Buck G."/>
            <person name="Lee V."/>
            <person name="Wang Y."/>
            <person name="Carvalho R."/>
            <person name="Voegtly L."/>
            <person name="Shi R."/>
            <person name="Duckworth R."/>
            <person name="Johnson A."/>
            <person name="Loviza R."/>
            <person name="Walstead R."/>
            <person name="Shah Z."/>
            <person name="Kiflezghi M."/>
            <person name="Wade K."/>
            <person name="Ball S.L."/>
            <person name="Bradley K.W."/>
            <person name="Asai D.J."/>
            <person name="Bowman C.A."/>
            <person name="Russell D.A."/>
            <person name="Pope W.H."/>
            <person name="Jacobs-Sera D."/>
            <person name="Hendrix R.W."/>
            <person name="Hatfull G.F."/>
        </authorList>
    </citation>
    <scope>NUCLEOTIDE SEQUENCE [LARGE SCALE GENOMIC DNA]</scope>
    <source>
        <strain evidence="12">JCM 19170</strain>
    </source>
</reference>
<dbReference type="Gene3D" id="3.20.20.60">
    <property type="entry name" value="Phosphoenolpyruvate-binding domains"/>
    <property type="match status" value="1"/>
</dbReference>
<dbReference type="GO" id="GO:0008168">
    <property type="term" value="F:methyltransferase activity"/>
    <property type="evidence" value="ECO:0007669"/>
    <property type="project" value="UniProtKB-KW"/>
</dbReference>
<dbReference type="GO" id="GO:0032259">
    <property type="term" value="P:methylation"/>
    <property type="evidence" value="ECO:0007669"/>
    <property type="project" value="UniProtKB-KW"/>
</dbReference>
<evidence type="ECO:0000256" key="10">
    <source>
        <dbReference type="PIRSR" id="PIRSR000388-3"/>
    </source>
</evidence>
<dbReference type="NCBIfam" id="NF001452">
    <property type="entry name" value="PRK00311.1"/>
    <property type="match status" value="1"/>
</dbReference>
<dbReference type="InterPro" id="IPR040442">
    <property type="entry name" value="Pyrv_kinase-like_dom_sf"/>
</dbReference>
<dbReference type="InterPro" id="IPR003700">
    <property type="entry name" value="Pantoate_hydroxy_MeTrfase"/>
</dbReference>
<keyword evidence="5 7" id="KW-0808">Transferase</keyword>
<dbReference type="PANTHER" id="PTHR20881:SF0">
    <property type="entry name" value="3-METHYL-2-OXOBUTANOATE HYDROXYMETHYLTRANSFERASE"/>
    <property type="match status" value="1"/>
</dbReference>